<gene>
    <name evidence="2" type="ORF">S01H4_15977</name>
</gene>
<dbReference type="SUPFAM" id="SSF81296">
    <property type="entry name" value="E set domains"/>
    <property type="match status" value="3"/>
</dbReference>
<dbReference type="InterPro" id="IPR013783">
    <property type="entry name" value="Ig-like_fold"/>
</dbReference>
<dbReference type="AlphaFoldDB" id="X1BJW6"/>
<dbReference type="PANTHER" id="PTHR22625:SF70">
    <property type="entry name" value="PLEXIN A, ISOFORM A"/>
    <property type="match status" value="1"/>
</dbReference>
<dbReference type="InterPro" id="IPR014756">
    <property type="entry name" value="Ig_E-set"/>
</dbReference>
<dbReference type="CDD" id="cd00603">
    <property type="entry name" value="IPT_PCSR"/>
    <property type="match status" value="1"/>
</dbReference>
<name>X1BJW6_9ZZZZ</name>
<dbReference type="InterPro" id="IPR031148">
    <property type="entry name" value="Plexin"/>
</dbReference>
<organism evidence="2">
    <name type="scientific">marine sediment metagenome</name>
    <dbReference type="NCBI Taxonomy" id="412755"/>
    <lineage>
        <taxon>unclassified sequences</taxon>
        <taxon>metagenomes</taxon>
        <taxon>ecological metagenomes</taxon>
    </lineage>
</organism>
<sequence length="404" mass="44112">MIENAFCRFGYFELEAEILPPNTIICMSPTLNTTNQIYRQTGIDISLNGVDFNEVAKFIYSDAPIIQKVEPAYGPIVGGNELVVHGANFDNTPSVLCKFGDVPVLAKFVSEQIVTCVAPPHDGGTILVRIFDGNDNTDEECHQDVPSVSYTYLEEMKIFSTYPKHGSTSGNTPLRVIGSNFVSLTTLACAFGENETSPAAFVSENEVTCVVPSTSSDTKKLVSVKIGLEHEFGLTILSNEGTVFTYTPPPFIENVYPARGLLVGGEKVIITGNHFYHPDSDDSIVCSFGPQKVNGTWLSNSQVECITPPMPDEAGARNTQVVSFSHDLPTSFFFNETLFSLNFGGESASFLKCDLNPTDLEMSLKALSTIGDVVVTKDVFHRSKSHEIRYYVTFTTLGLPANNM</sequence>
<reference evidence="2" key="1">
    <citation type="journal article" date="2014" name="Front. Microbiol.">
        <title>High frequency of phylogenetically diverse reductive dehalogenase-homologous genes in deep subseafloor sedimentary metagenomes.</title>
        <authorList>
            <person name="Kawai M."/>
            <person name="Futagami T."/>
            <person name="Toyoda A."/>
            <person name="Takaki Y."/>
            <person name="Nishi S."/>
            <person name="Hori S."/>
            <person name="Arai W."/>
            <person name="Tsubouchi T."/>
            <person name="Morono Y."/>
            <person name="Uchiyama I."/>
            <person name="Ito T."/>
            <person name="Fujiyama A."/>
            <person name="Inagaki F."/>
            <person name="Takami H."/>
        </authorList>
    </citation>
    <scope>NUCLEOTIDE SEQUENCE</scope>
    <source>
        <strain evidence="2">Expedition CK06-06</strain>
    </source>
</reference>
<dbReference type="Pfam" id="PF01833">
    <property type="entry name" value="TIG"/>
    <property type="match status" value="3"/>
</dbReference>
<dbReference type="CDD" id="cd00102">
    <property type="entry name" value="IPT"/>
    <property type="match status" value="2"/>
</dbReference>
<feature type="domain" description="IPT/TIG" evidence="1">
    <location>
        <begin position="155"/>
        <end position="247"/>
    </location>
</feature>
<evidence type="ECO:0000259" key="1">
    <source>
        <dbReference type="SMART" id="SM00429"/>
    </source>
</evidence>
<comment type="caution">
    <text evidence="2">The sequence shown here is derived from an EMBL/GenBank/DDBJ whole genome shotgun (WGS) entry which is preliminary data.</text>
</comment>
<dbReference type="PANTHER" id="PTHR22625">
    <property type="entry name" value="PLEXIN"/>
    <property type="match status" value="1"/>
</dbReference>
<dbReference type="GO" id="GO:0017154">
    <property type="term" value="F:semaphorin receptor activity"/>
    <property type="evidence" value="ECO:0007669"/>
    <property type="project" value="InterPro"/>
</dbReference>
<feature type="domain" description="IPT/TIG" evidence="1">
    <location>
        <begin position="63"/>
        <end position="153"/>
    </location>
</feature>
<proteinExistence type="predicted"/>
<protein>
    <recommendedName>
        <fullName evidence="1">IPT/TIG domain-containing protein</fullName>
    </recommendedName>
</protein>
<evidence type="ECO:0000313" key="2">
    <source>
        <dbReference type="EMBL" id="GAG72376.1"/>
    </source>
</evidence>
<dbReference type="Gene3D" id="2.60.40.10">
    <property type="entry name" value="Immunoglobulins"/>
    <property type="match status" value="3"/>
</dbReference>
<feature type="domain" description="IPT/TIG" evidence="1">
    <location>
        <begin position="249"/>
        <end position="335"/>
    </location>
</feature>
<accession>X1BJW6</accession>
<dbReference type="EMBL" id="BART01006998">
    <property type="protein sequence ID" value="GAG72376.1"/>
    <property type="molecule type" value="Genomic_DNA"/>
</dbReference>
<dbReference type="SMART" id="SM00429">
    <property type="entry name" value="IPT"/>
    <property type="match status" value="3"/>
</dbReference>
<dbReference type="InterPro" id="IPR002909">
    <property type="entry name" value="IPT_dom"/>
</dbReference>